<organism evidence="1 2">
    <name type="scientific">Jiella sonneratiae</name>
    <dbReference type="NCBI Taxonomy" id="2816856"/>
    <lineage>
        <taxon>Bacteria</taxon>
        <taxon>Pseudomonadati</taxon>
        <taxon>Pseudomonadota</taxon>
        <taxon>Alphaproteobacteria</taxon>
        <taxon>Hyphomicrobiales</taxon>
        <taxon>Aurantimonadaceae</taxon>
        <taxon>Jiella</taxon>
    </lineage>
</organism>
<gene>
    <name evidence="1" type="primary">metW</name>
    <name evidence="1" type="ORF">J1C47_17205</name>
</gene>
<dbReference type="Gene3D" id="3.40.50.150">
    <property type="entry name" value="Vaccinia Virus protein VP39"/>
    <property type="match status" value="1"/>
</dbReference>
<proteinExistence type="predicted"/>
<reference evidence="1 2" key="1">
    <citation type="submission" date="2021-03" db="EMBL/GenBank/DDBJ databases">
        <title>Whole genome sequence of Jiella sp. MQZ13P-4.</title>
        <authorList>
            <person name="Tuo L."/>
        </authorList>
    </citation>
    <scope>NUCLEOTIDE SEQUENCE [LARGE SCALE GENOMIC DNA]</scope>
    <source>
        <strain evidence="1 2">MQZ13P-4</strain>
    </source>
</reference>
<comment type="caution">
    <text evidence="1">The sequence shown here is derived from an EMBL/GenBank/DDBJ whole genome shotgun (WGS) entry which is preliminary data.</text>
</comment>
<name>A0ABS3J6T8_9HYPH</name>
<keyword evidence="2" id="KW-1185">Reference proteome</keyword>
<accession>A0ABS3J6T8</accession>
<dbReference type="SUPFAM" id="SSF53335">
    <property type="entry name" value="S-adenosyl-L-methionine-dependent methyltransferases"/>
    <property type="match status" value="1"/>
</dbReference>
<dbReference type="RefSeq" id="WP_207352103.1">
    <property type="nucleotide sequence ID" value="NZ_JAFMPY010000021.1"/>
</dbReference>
<dbReference type="InterPro" id="IPR029063">
    <property type="entry name" value="SAM-dependent_MTases_sf"/>
</dbReference>
<evidence type="ECO:0000313" key="1">
    <source>
        <dbReference type="EMBL" id="MBO0905384.1"/>
    </source>
</evidence>
<evidence type="ECO:0000313" key="2">
    <source>
        <dbReference type="Proteomes" id="UP000664288"/>
    </source>
</evidence>
<dbReference type="NCBIfam" id="TIGR02081">
    <property type="entry name" value="metW"/>
    <property type="match status" value="1"/>
</dbReference>
<dbReference type="EMBL" id="JAFMPY010000021">
    <property type="protein sequence ID" value="MBO0905384.1"/>
    <property type="molecule type" value="Genomic_DNA"/>
</dbReference>
<dbReference type="Proteomes" id="UP000664288">
    <property type="component" value="Unassembled WGS sequence"/>
</dbReference>
<protein>
    <submittedName>
        <fullName evidence="1">Methionine biosynthesis protein MetW</fullName>
    </submittedName>
</protein>
<dbReference type="CDD" id="cd02440">
    <property type="entry name" value="AdoMet_MTases"/>
    <property type="match status" value="1"/>
</dbReference>
<sequence>MPAGIRVDLEVIADLVEPQSRVLDIGCGDGALLSLLQSRRRVDGRGIELSQAGVNECVARGLSVIQGDADRDLVHYPDDTFDYVILSQTIQATRNPKVVMSELLRIGRRAIVSFPNFGHWSIRYALGLRGRMPVTRNLTHSWYETPNIHFCTIRDFVELAGELGATVETAIALNATGQKMGMKMPWWFWNLFGEQAVFVLRR</sequence>
<dbReference type="Pfam" id="PF07021">
    <property type="entry name" value="MetW"/>
    <property type="match status" value="1"/>
</dbReference>
<dbReference type="InterPro" id="IPR010743">
    <property type="entry name" value="Methionine_synth_MetW"/>
</dbReference>